<dbReference type="Pfam" id="PF00564">
    <property type="entry name" value="PB1"/>
    <property type="match status" value="1"/>
</dbReference>
<feature type="compositionally biased region" description="Polar residues" evidence="1">
    <location>
        <begin position="622"/>
        <end position="644"/>
    </location>
</feature>
<dbReference type="GO" id="GO:0005085">
    <property type="term" value="F:guanyl-nucleotide exchange factor activity"/>
    <property type="evidence" value="ECO:0007669"/>
    <property type="project" value="InterPro"/>
</dbReference>
<dbReference type="GO" id="GO:0031106">
    <property type="term" value="P:septin ring organization"/>
    <property type="evidence" value="ECO:0007669"/>
    <property type="project" value="TreeGrafter"/>
</dbReference>
<feature type="compositionally biased region" description="Low complexity" evidence="1">
    <location>
        <begin position="769"/>
        <end position="784"/>
    </location>
</feature>
<sequence>MAHAPLLRTNTAPVFQSHPNGVGALPPQQSMSSSAPRTSQLSGSTYAGSSTSLTTLNSDMTVVANGPVVATSNIINQKADASRSLYQICISLKQRLAQVPGFEPFLANLDPTDPVDPLWNLFRSGYPLLVIYNSLQPAEPLSVDDANASDSKKSKIAIFKFVQACMKELQVPPSDSFVITDLMGNDTSGFVKVTQVVNYVLDLAEQRGHLLQLQPYPDGEPVEAGDGPKMTYRDHVVKELVDTERKYVQDLENLHDLKKALEQKGVIPGDVVHQIFLNINSILDFQRRFLIRVETTNSMPAAIQRWGQPFVTHEEFFSIYQPFIANQRKAAQVAKEVFDQIQLSDHPVAADFNTLDGFLLKPMQRLVKYPLLLKDLAKKTEEAETKEDLLAGCEAAERVLQKANEAVNRDLLDDALEELIVRVDDWKSHKIESFGKLLLHGVYGVITGKSEQEKDYEIYLFECILLCCKEISPNKSKDKKDKTRQQGPKTKNKNAKLQLKGRIFMTNVTDVVSLSKPGSHSVQIWWKGDPGVENFTIKFLTEEMMKKWANGLETQRKENAPRLAASPADDPTDFAWTRDNAGGLENPYLQQEDDDDDDLGPATAPAQFPMPASSFGGAMPRTASSSNLRELRQRSVTAETSATLASIARAPPPRFPMAMPPPPPVAPLSLQTASSMSIPSPGIRGGDSYFSPIGDSPASSRTSTTSGMFPPTSYPFPKSGTPQPGWDENNRYTAPAMPRAPSRDGTPPNAYPNGRNPRGPSMPPMSTQSGNHSLSSLNNLNNNLNNLSLKESNAAAAAAAANGSQRSRSYSTPDGTVQGQRRQPSQSNIPAVPGIPLHLHPAHDSSIPRSQTGSPRNDAPGRTNTQSPGAQGVRVHKHSHSGSMGGSVGGTMAQFPTQPIYPRQNTPGPAIGANGTAGSRTVSPSAALSQGMLAHHGMIPQGMMPSTMGAGIPNMPGMPQNPTQSSSLGSPDVAMPTQLKVRVTCDTGNYITLVVAFNITYQSLVDRIDAKLARFTSSSIAQGSLKLRYQDEDEDFVTIESDDDIQIAFMEFRDGMKNAFNSGVGEIELFCVGEMAP</sequence>
<dbReference type="CDD" id="cd13246">
    <property type="entry name" value="PH_Scd1"/>
    <property type="match status" value="1"/>
</dbReference>
<dbReference type="GO" id="GO:0043332">
    <property type="term" value="C:mating projection tip"/>
    <property type="evidence" value="ECO:0007669"/>
    <property type="project" value="TreeGrafter"/>
</dbReference>
<dbReference type="GO" id="GO:0005737">
    <property type="term" value="C:cytoplasm"/>
    <property type="evidence" value="ECO:0007669"/>
    <property type="project" value="TreeGrafter"/>
</dbReference>
<evidence type="ECO:0000256" key="1">
    <source>
        <dbReference type="SAM" id="MobiDB-lite"/>
    </source>
</evidence>
<dbReference type="PANTHER" id="PTHR47339">
    <property type="entry name" value="CELL DIVISION CONTROL PROTEIN 24"/>
    <property type="match status" value="1"/>
</dbReference>
<dbReference type="FunFam" id="2.30.29.30:FF:000364">
    <property type="entry name" value="Rho guanyl nucleotide exchange factor"/>
    <property type="match status" value="1"/>
</dbReference>
<dbReference type="InterPro" id="IPR000219">
    <property type="entry name" value="DH_dom"/>
</dbReference>
<dbReference type="Pfam" id="PF00621">
    <property type="entry name" value="RhoGEF"/>
    <property type="match status" value="1"/>
</dbReference>
<dbReference type="Gene3D" id="1.20.900.10">
    <property type="entry name" value="Dbl homology (DH) domain"/>
    <property type="match status" value="1"/>
</dbReference>
<feature type="region of interest" description="Disordered" evidence="1">
    <location>
        <begin position="1"/>
        <end position="48"/>
    </location>
</feature>
<keyword evidence="4" id="KW-1185">Reference proteome</keyword>
<feature type="region of interest" description="Disordered" evidence="1">
    <location>
        <begin position="556"/>
        <end position="784"/>
    </location>
</feature>
<proteinExistence type="predicted"/>
<dbReference type="InterPro" id="IPR053026">
    <property type="entry name" value="CDC42_GEF"/>
</dbReference>
<dbReference type="InterPro" id="IPR001849">
    <property type="entry name" value="PH_domain"/>
</dbReference>
<protein>
    <recommendedName>
        <fullName evidence="2">DH domain-containing protein</fullName>
    </recommendedName>
</protein>
<dbReference type="InterPro" id="IPR011993">
    <property type="entry name" value="PH-like_dom_sf"/>
</dbReference>
<dbReference type="SUPFAM" id="SSF48065">
    <property type="entry name" value="DBL homology domain (DH-domain)"/>
    <property type="match status" value="1"/>
</dbReference>
<dbReference type="STRING" id="983965.A0A2T4C0H4"/>
<dbReference type="PROSITE" id="PS00741">
    <property type="entry name" value="DH_1"/>
    <property type="match status" value="1"/>
</dbReference>
<feature type="region of interest" description="Disordered" evidence="1">
    <location>
        <begin position="798"/>
        <end position="887"/>
    </location>
</feature>
<feature type="compositionally biased region" description="Polar residues" evidence="1">
    <location>
        <begin position="8"/>
        <end position="19"/>
    </location>
</feature>
<organism evidence="3 4">
    <name type="scientific">Trichoderma longibrachiatum ATCC 18648</name>
    <dbReference type="NCBI Taxonomy" id="983965"/>
    <lineage>
        <taxon>Eukaryota</taxon>
        <taxon>Fungi</taxon>
        <taxon>Dikarya</taxon>
        <taxon>Ascomycota</taxon>
        <taxon>Pezizomycotina</taxon>
        <taxon>Sordariomycetes</taxon>
        <taxon>Hypocreomycetidae</taxon>
        <taxon>Hypocreales</taxon>
        <taxon>Hypocreaceae</taxon>
        <taxon>Trichoderma</taxon>
    </lineage>
</organism>
<dbReference type="InterPro" id="IPR000270">
    <property type="entry name" value="PB1_dom"/>
</dbReference>
<evidence type="ECO:0000313" key="4">
    <source>
        <dbReference type="Proteomes" id="UP000240760"/>
    </source>
</evidence>
<dbReference type="SMART" id="SM00325">
    <property type="entry name" value="RhoGEF"/>
    <property type="match status" value="1"/>
</dbReference>
<dbReference type="EMBL" id="KZ679134">
    <property type="protein sequence ID" value="PTB75061.1"/>
    <property type="molecule type" value="Genomic_DNA"/>
</dbReference>
<dbReference type="GO" id="GO:0005634">
    <property type="term" value="C:nucleus"/>
    <property type="evidence" value="ECO:0007669"/>
    <property type="project" value="TreeGrafter"/>
</dbReference>
<dbReference type="FunFam" id="3.10.20.90:FF:000176">
    <property type="entry name" value="Rho guanyl nucleotide exchange factor"/>
    <property type="match status" value="1"/>
</dbReference>
<dbReference type="Proteomes" id="UP000240760">
    <property type="component" value="Unassembled WGS sequence"/>
</dbReference>
<name>A0A2T4C0H4_TRILO</name>
<feature type="domain" description="DH" evidence="2">
    <location>
        <begin position="232"/>
        <end position="406"/>
    </location>
</feature>
<dbReference type="Gene3D" id="2.30.29.30">
    <property type="entry name" value="Pleckstrin-homology domain (PH domain)/Phosphotyrosine-binding domain (PTB)"/>
    <property type="match status" value="1"/>
</dbReference>
<dbReference type="SUPFAM" id="SSF50729">
    <property type="entry name" value="PH domain-like"/>
    <property type="match status" value="1"/>
</dbReference>
<evidence type="ECO:0000313" key="3">
    <source>
        <dbReference type="EMBL" id="PTB75061.1"/>
    </source>
</evidence>
<accession>A0A2T4C0H4</accession>
<dbReference type="InterPro" id="IPR010481">
    <property type="entry name" value="Cdc24/Scd1_N"/>
</dbReference>
<dbReference type="GO" id="GO:0000935">
    <property type="term" value="C:division septum"/>
    <property type="evidence" value="ECO:0007669"/>
    <property type="project" value="TreeGrafter"/>
</dbReference>
<feature type="compositionally biased region" description="Polar residues" evidence="1">
    <location>
        <begin position="697"/>
        <end position="707"/>
    </location>
</feature>
<dbReference type="InterPro" id="IPR001331">
    <property type="entry name" value="GDS_CDC24_CS"/>
</dbReference>
<dbReference type="CDD" id="cd00160">
    <property type="entry name" value="RhoGEF"/>
    <property type="match status" value="1"/>
</dbReference>
<dbReference type="OrthoDB" id="1594986at2759"/>
<feature type="compositionally biased region" description="Polar residues" evidence="1">
    <location>
        <begin position="27"/>
        <end position="48"/>
    </location>
</feature>
<dbReference type="Pfam" id="PF06395">
    <property type="entry name" value="CDC24"/>
    <property type="match status" value="1"/>
</dbReference>
<evidence type="ECO:0000259" key="2">
    <source>
        <dbReference type="PROSITE" id="PS50010"/>
    </source>
</evidence>
<reference evidence="3 4" key="1">
    <citation type="submission" date="2016-07" db="EMBL/GenBank/DDBJ databases">
        <title>Multiple horizontal gene transfer events from other fungi enriched the ability of initially mycotrophic Trichoderma (Ascomycota) to feed on dead plant biomass.</title>
        <authorList>
            <consortium name="DOE Joint Genome Institute"/>
            <person name="Aerts A."/>
            <person name="Atanasova L."/>
            <person name="Chenthamara K."/>
            <person name="Zhang J."/>
            <person name="Grujic M."/>
            <person name="Henrissat B."/>
            <person name="Kuo A."/>
            <person name="Salamov A."/>
            <person name="Lipzen A."/>
            <person name="Labutti K."/>
            <person name="Barry K."/>
            <person name="Miao Y."/>
            <person name="Rahimi M.J."/>
            <person name="Shen Q."/>
            <person name="Grigoriev I.V."/>
            <person name="Kubicek C.P."/>
            <person name="Druzhinina I.S."/>
        </authorList>
    </citation>
    <scope>NUCLEOTIDE SEQUENCE [LARGE SCALE GENOMIC DNA]</scope>
    <source>
        <strain evidence="3 4">ATCC 18648</strain>
    </source>
</reference>
<dbReference type="CDD" id="cd05992">
    <property type="entry name" value="PB1"/>
    <property type="match status" value="1"/>
</dbReference>
<dbReference type="GO" id="GO:0035556">
    <property type="term" value="P:intracellular signal transduction"/>
    <property type="evidence" value="ECO:0007669"/>
    <property type="project" value="InterPro"/>
</dbReference>
<dbReference type="Gene3D" id="3.10.20.90">
    <property type="entry name" value="Phosphatidylinositol 3-kinase Catalytic Subunit, Chain A, domain 1"/>
    <property type="match status" value="1"/>
</dbReference>
<feature type="compositionally biased region" description="Pro residues" evidence="1">
    <location>
        <begin position="650"/>
        <end position="666"/>
    </location>
</feature>
<gene>
    <name evidence="3" type="ORF">M440DRAFT_1392535</name>
</gene>
<dbReference type="InterPro" id="IPR035899">
    <property type="entry name" value="DBL_dom_sf"/>
</dbReference>
<dbReference type="Pfam" id="PF15411">
    <property type="entry name" value="PH_10"/>
    <property type="match status" value="1"/>
</dbReference>
<feature type="compositionally biased region" description="Polar residues" evidence="1">
    <location>
        <begin position="803"/>
        <end position="829"/>
    </location>
</feature>
<dbReference type="PANTHER" id="PTHR47339:SF1">
    <property type="entry name" value="CELL DIVISION CONTROL PROTEIN 24"/>
    <property type="match status" value="1"/>
</dbReference>
<feature type="compositionally biased region" description="Polar residues" evidence="1">
    <location>
        <begin position="669"/>
        <end position="678"/>
    </location>
</feature>
<dbReference type="AlphaFoldDB" id="A0A2T4C0H4"/>
<dbReference type="SUPFAM" id="SSF54277">
    <property type="entry name" value="CAD &amp; PB1 domains"/>
    <property type="match status" value="1"/>
</dbReference>
<dbReference type="InterPro" id="IPR033511">
    <property type="entry name" value="Cdc24/Scd1_PH_dom"/>
</dbReference>
<dbReference type="PROSITE" id="PS50010">
    <property type="entry name" value="DH_2"/>
    <property type="match status" value="1"/>
</dbReference>
<dbReference type="SMART" id="SM00233">
    <property type="entry name" value="PH"/>
    <property type="match status" value="1"/>
</dbReference>
<dbReference type="GO" id="GO:0030010">
    <property type="term" value="P:establishment of cell polarity"/>
    <property type="evidence" value="ECO:0007669"/>
    <property type="project" value="TreeGrafter"/>
</dbReference>